<sequence length="180" mass="18303">MMMPSPSSADAPPKGSPKPPGKKRPRARTFVPAKAQPLTRGVIDRRTRAFANFTRVADGIAADLGGADQLTTIERALVEAFAGAAVALDDLSTRLLRGEQVDPGVQSQMITTLVRVATRLGTRRRAKTVTTPDLRTYIQRAAAPVAGGGSGTPGQPDPRAGGPAASSGTGAPAPGNGGGG</sequence>
<feature type="compositionally biased region" description="Low complexity" evidence="1">
    <location>
        <begin position="1"/>
        <end position="13"/>
    </location>
</feature>
<protein>
    <submittedName>
        <fullName evidence="2">Uncharacterized protein</fullName>
    </submittedName>
</protein>
<feature type="region of interest" description="Disordered" evidence="1">
    <location>
        <begin position="1"/>
        <end position="34"/>
    </location>
</feature>
<reference evidence="2 3" key="1">
    <citation type="submission" date="2017-07" db="EMBL/GenBank/DDBJ databases">
        <title>Draft Genome Sequences of Select Purple Nonsulfur Bacteria.</title>
        <authorList>
            <person name="Lasarre B."/>
            <person name="Mckinlay J.B."/>
        </authorList>
    </citation>
    <scope>NUCLEOTIDE SEQUENCE [LARGE SCALE GENOMIC DNA]</scope>
    <source>
        <strain evidence="2 3">DSM 11907</strain>
    </source>
</reference>
<feature type="region of interest" description="Disordered" evidence="1">
    <location>
        <begin position="143"/>
        <end position="180"/>
    </location>
</feature>
<evidence type="ECO:0000313" key="3">
    <source>
        <dbReference type="Proteomes" id="UP000248863"/>
    </source>
</evidence>
<gene>
    <name evidence="2" type="ORF">CH338_27595</name>
</gene>
<dbReference type="EMBL" id="NPEU01000611">
    <property type="protein sequence ID" value="RAI30463.1"/>
    <property type="molecule type" value="Genomic_DNA"/>
</dbReference>
<proteinExistence type="predicted"/>
<keyword evidence="3" id="KW-1185">Reference proteome</keyword>
<dbReference type="RefSeq" id="WP_111360217.1">
    <property type="nucleotide sequence ID" value="NZ_NHSK01000191.1"/>
</dbReference>
<accession>A0A327JY51</accession>
<name>A0A327JY51_9BRAD</name>
<dbReference type="AlphaFoldDB" id="A0A327JY51"/>
<comment type="caution">
    <text evidence="2">The sequence shown here is derived from an EMBL/GenBank/DDBJ whole genome shotgun (WGS) entry which is preliminary data.</text>
</comment>
<evidence type="ECO:0000313" key="2">
    <source>
        <dbReference type="EMBL" id="RAI30463.1"/>
    </source>
</evidence>
<dbReference type="Proteomes" id="UP000248863">
    <property type="component" value="Unassembled WGS sequence"/>
</dbReference>
<feature type="compositionally biased region" description="Low complexity" evidence="1">
    <location>
        <begin position="157"/>
        <end position="174"/>
    </location>
</feature>
<organism evidence="2 3">
    <name type="scientific">Rhodoplanes elegans</name>
    <dbReference type="NCBI Taxonomy" id="29408"/>
    <lineage>
        <taxon>Bacteria</taxon>
        <taxon>Pseudomonadati</taxon>
        <taxon>Pseudomonadota</taxon>
        <taxon>Alphaproteobacteria</taxon>
        <taxon>Hyphomicrobiales</taxon>
        <taxon>Nitrobacteraceae</taxon>
        <taxon>Rhodoplanes</taxon>
    </lineage>
</organism>
<evidence type="ECO:0000256" key="1">
    <source>
        <dbReference type="SAM" id="MobiDB-lite"/>
    </source>
</evidence>